<dbReference type="EMBL" id="NPDY01000010">
    <property type="protein sequence ID" value="PJZ69404.1"/>
    <property type="molecule type" value="Genomic_DNA"/>
</dbReference>
<protein>
    <submittedName>
        <fullName evidence="2">Uncharacterized protein</fullName>
    </submittedName>
</protein>
<evidence type="ECO:0000313" key="3">
    <source>
        <dbReference type="Proteomes" id="UP000231962"/>
    </source>
</evidence>
<proteinExistence type="predicted"/>
<dbReference type="Proteomes" id="UP000231990">
    <property type="component" value="Unassembled WGS sequence"/>
</dbReference>
<reference evidence="3 4" key="1">
    <citation type="submission" date="2017-07" db="EMBL/GenBank/DDBJ databases">
        <title>Leptospira spp. isolated from tropical soils.</title>
        <authorList>
            <person name="Thibeaux R."/>
            <person name="Iraola G."/>
            <person name="Ferres I."/>
            <person name="Bierque E."/>
            <person name="Girault D."/>
            <person name="Soupe-Gilbert M.-E."/>
            <person name="Picardeau M."/>
            <person name="Goarant C."/>
        </authorList>
    </citation>
    <scope>NUCLEOTIDE SEQUENCE [LARGE SCALE GENOMIC DNA]</scope>
    <source>
        <strain evidence="2 4">FH1-B-B1</strain>
        <strain evidence="1 3">FH1-B-C1</strain>
    </source>
</reference>
<dbReference type="RefSeq" id="WP_100714218.1">
    <property type="nucleotide sequence ID" value="NZ_NPDY01000010.1"/>
</dbReference>
<dbReference type="EMBL" id="NPDZ01000009">
    <property type="protein sequence ID" value="PJZ72539.1"/>
    <property type="molecule type" value="Genomic_DNA"/>
</dbReference>
<name>A0A2M9ZKF7_9LEPT</name>
<keyword evidence="3" id="KW-1185">Reference proteome</keyword>
<organism evidence="2 4">
    <name type="scientific">Leptospira perolatii</name>
    <dbReference type="NCBI Taxonomy" id="2023191"/>
    <lineage>
        <taxon>Bacteria</taxon>
        <taxon>Pseudomonadati</taxon>
        <taxon>Spirochaetota</taxon>
        <taxon>Spirochaetia</taxon>
        <taxon>Leptospirales</taxon>
        <taxon>Leptospiraceae</taxon>
        <taxon>Leptospira</taxon>
    </lineage>
</organism>
<evidence type="ECO:0000313" key="4">
    <source>
        <dbReference type="Proteomes" id="UP000231990"/>
    </source>
</evidence>
<evidence type="ECO:0000313" key="1">
    <source>
        <dbReference type="EMBL" id="PJZ69404.1"/>
    </source>
</evidence>
<evidence type="ECO:0000313" key="2">
    <source>
        <dbReference type="EMBL" id="PJZ72539.1"/>
    </source>
</evidence>
<accession>A0A2M9ZKF7</accession>
<dbReference type="AlphaFoldDB" id="A0A2M9ZKF7"/>
<dbReference type="Proteomes" id="UP000231962">
    <property type="component" value="Unassembled WGS sequence"/>
</dbReference>
<sequence>MKESIRKTYLIQFLFLSIFFISNCLTVTGHWLLEIKEVKEVKPKDEKKETAPTQYIVKRLVPEEHQILGGVQKTEWYLPDVLVCVSDSESNLNCK</sequence>
<comment type="caution">
    <text evidence="2">The sequence shown here is derived from an EMBL/GenBank/DDBJ whole genome shotgun (WGS) entry which is preliminary data.</text>
</comment>
<gene>
    <name evidence="1" type="ORF">CH360_11680</name>
    <name evidence="2" type="ORF">CH373_14115</name>
</gene>